<dbReference type="AlphaFoldDB" id="A0A8H6C972"/>
<keyword evidence="9" id="KW-1185">Reference proteome</keyword>
<evidence type="ECO:0000256" key="2">
    <source>
        <dbReference type="ARBA" id="ARBA00009322"/>
    </source>
</evidence>
<organism evidence="8 9">
    <name type="scientific">Letharia lupina</name>
    <dbReference type="NCBI Taxonomy" id="560253"/>
    <lineage>
        <taxon>Eukaryota</taxon>
        <taxon>Fungi</taxon>
        <taxon>Dikarya</taxon>
        <taxon>Ascomycota</taxon>
        <taxon>Pezizomycotina</taxon>
        <taxon>Lecanoromycetes</taxon>
        <taxon>OSLEUM clade</taxon>
        <taxon>Lecanoromycetidae</taxon>
        <taxon>Lecanorales</taxon>
        <taxon>Lecanorineae</taxon>
        <taxon>Parmeliaceae</taxon>
        <taxon>Letharia</taxon>
    </lineage>
</organism>
<evidence type="ECO:0000256" key="4">
    <source>
        <dbReference type="ARBA" id="ARBA00022946"/>
    </source>
</evidence>
<evidence type="ECO:0000313" key="8">
    <source>
        <dbReference type="EMBL" id="KAF6219283.1"/>
    </source>
</evidence>
<dbReference type="Gene3D" id="3.60.160.10">
    <property type="entry name" value="Mitochondrial biogenesis AIM24"/>
    <property type="match status" value="1"/>
</dbReference>
<evidence type="ECO:0000256" key="1">
    <source>
        <dbReference type="ARBA" id="ARBA00004173"/>
    </source>
</evidence>
<dbReference type="RefSeq" id="XP_037148718.1">
    <property type="nucleotide sequence ID" value="XM_037296020.1"/>
</dbReference>
<feature type="region of interest" description="Disordered" evidence="7">
    <location>
        <begin position="341"/>
        <end position="362"/>
    </location>
</feature>
<dbReference type="Pfam" id="PF01987">
    <property type="entry name" value="AIM24"/>
    <property type="match status" value="1"/>
</dbReference>
<accession>A0A8H6C972</accession>
<dbReference type="InterPro" id="IPR036983">
    <property type="entry name" value="AIM24_sf"/>
</dbReference>
<proteinExistence type="inferred from homology"/>
<reference evidence="8 9" key="1">
    <citation type="journal article" date="2020" name="Genomics">
        <title>Complete, high-quality genomes from long-read metagenomic sequencing of two wolf lichen thalli reveals enigmatic genome architecture.</title>
        <authorList>
            <person name="McKenzie S.K."/>
            <person name="Walston R.F."/>
            <person name="Allen J.L."/>
        </authorList>
    </citation>
    <scope>NUCLEOTIDE SEQUENCE [LARGE SCALE GENOMIC DNA]</scope>
    <source>
        <strain evidence="8">WasteWater1</strain>
    </source>
</reference>
<protein>
    <recommendedName>
        <fullName evidence="3 6">Altered inheritance of mitochondria protein 24, mitochondrial</fullName>
    </recommendedName>
</protein>
<dbReference type="EMBL" id="JACCJB010000020">
    <property type="protein sequence ID" value="KAF6219283.1"/>
    <property type="molecule type" value="Genomic_DNA"/>
</dbReference>
<dbReference type="PANTHER" id="PTHR36959:SF2">
    <property type="entry name" value="ALTERED INHERITANCE OF MITOCHONDRIA PROTEIN 24, MITOCHONDRIAL"/>
    <property type="match status" value="1"/>
</dbReference>
<evidence type="ECO:0000256" key="7">
    <source>
        <dbReference type="SAM" id="MobiDB-lite"/>
    </source>
</evidence>
<evidence type="ECO:0000313" key="9">
    <source>
        <dbReference type="Proteomes" id="UP000593566"/>
    </source>
</evidence>
<gene>
    <name evidence="8" type="ORF">HO133_005108</name>
</gene>
<name>A0A8H6C972_9LECA</name>
<comment type="caution">
    <text evidence="8">The sequence shown here is derived from an EMBL/GenBank/DDBJ whole genome shotgun (WGS) entry which is preliminary data.</text>
</comment>
<evidence type="ECO:0000256" key="3">
    <source>
        <dbReference type="ARBA" id="ARBA00013287"/>
    </source>
</evidence>
<evidence type="ECO:0000256" key="5">
    <source>
        <dbReference type="ARBA" id="ARBA00023128"/>
    </source>
</evidence>
<keyword evidence="5 6" id="KW-0496">Mitochondrion</keyword>
<dbReference type="Proteomes" id="UP000593566">
    <property type="component" value="Unassembled WGS sequence"/>
</dbReference>
<dbReference type="GO" id="GO:0005743">
    <property type="term" value="C:mitochondrial inner membrane"/>
    <property type="evidence" value="ECO:0007669"/>
    <property type="project" value="TreeGrafter"/>
</dbReference>
<dbReference type="GO" id="GO:0007007">
    <property type="term" value="P:inner mitochondrial membrane organization"/>
    <property type="evidence" value="ECO:0007669"/>
    <property type="project" value="TreeGrafter"/>
</dbReference>
<dbReference type="GeneID" id="59333514"/>
<comment type="similarity">
    <text evidence="2 6">Belongs to the AIM24 family.</text>
</comment>
<sequence length="378" mass="40935">MRASLRGSEIIKSRCSRAPSVWHSSPAIWRRDLRISTPSADALDIVPSEPVPSTSGATSDAKFEVIGSPFSLLSVSLSASQNLYTRKGSLVGVGGKAENAVSTLSVLAPFRRAFLQIPFLYQRISSTTPITALISTKASRTSMTTLNLDGTLDWMVTGKALLAWTGQTLSITPSVNRNMSFAHWGNSQVTGRGLLALAGQGSISQLVLQAGESYVVHPSNVVAYSMNANPPLPHRLRSSSLRFQIPEIGVSNLLPDTRFIRAMRDSRTWRTFTTILFNVRTWARATIWGDRLFLQFHGPTTILLQTRAARILDVLTSENVNEIADTQPGVVQPVFTLPTERSTTDSAKKSKAGSAVTMKAPRMSTASIGTDGKVTFGD</sequence>
<dbReference type="PANTHER" id="PTHR36959">
    <property type="entry name" value="ALTERED INHERITANCE OF MITOCHONDRIA PROTEIN 24, MITOCHONDRIAL"/>
    <property type="match status" value="1"/>
</dbReference>
<dbReference type="InterPro" id="IPR016031">
    <property type="entry name" value="Trp_RNA-bd_attenuator-like_dom"/>
</dbReference>
<comment type="subcellular location">
    <subcellularLocation>
        <location evidence="1 6">Mitochondrion</location>
    </subcellularLocation>
</comment>
<keyword evidence="4" id="KW-0809">Transit peptide</keyword>
<dbReference type="SUPFAM" id="SSF51219">
    <property type="entry name" value="TRAP-like"/>
    <property type="match status" value="1"/>
</dbReference>
<evidence type="ECO:0000256" key="6">
    <source>
        <dbReference type="RuleBase" id="RU363045"/>
    </source>
</evidence>
<dbReference type="InterPro" id="IPR002838">
    <property type="entry name" value="AIM24"/>
</dbReference>